<reference evidence="2 3" key="1">
    <citation type="journal article" date="2013" name="PLoS Genet.">
        <title>The genome and development-dependent transcriptomes of Pyronema confluens: a window into fungal evolution.</title>
        <authorList>
            <person name="Traeger S."/>
            <person name="Altegoer F."/>
            <person name="Freitag M."/>
            <person name="Gabaldon T."/>
            <person name="Kempken F."/>
            <person name="Kumar A."/>
            <person name="Marcet-Houben M."/>
            <person name="Poggeler S."/>
            <person name="Stajich J.E."/>
            <person name="Nowrousian M."/>
        </authorList>
    </citation>
    <scope>NUCLEOTIDE SEQUENCE [LARGE SCALE GENOMIC DNA]</scope>
    <source>
        <strain evidence="3">CBS 100304</strain>
        <tissue evidence="2">Vegetative mycelium</tissue>
    </source>
</reference>
<protein>
    <submittedName>
        <fullName evidence="2">Uncharacterized protein</fullName>
    </submittedName>
</protein>
<organism evidence="2 3">
    <name type="scientific">Pyronema omphalodes (strain CBS 100304)</name>
    <name type="common">Pyronema confluens</name>
    <dbReference type="NCBI Taxonomy" id="1076935"/>
    <lineage>
        <taxon>Eukaryota</taxon>
        <taxon>Fungi</taxon>
        <taxon>Dikarya</taxon>
        <taxon>Ascomycota</taxon>
        <taxon>Pezizomycotina</taxon>
        <taxon>Pezizomycetes</taxon>
        <taxon>Pezizales</taxon>
        <taxon>Pyronemataceae</taxon>
        <taxon>Pyronema</taxon>
    </lineage>
</organism>
<evidence type="ECO:0000313" key="2">
    <source>
        <dbReference type="EMBL" id="CCX33807.1"/>
    </source>
</evidence>
<evidence type="ECO:0000313" key="3">
    <source>
        <dbReference type="Proteomes" id="UP000018144"/>
    </source>
</evidence>
<keyword evidence="3" id="KW-1185">Reference proteome</keyword>
<dbReference type="Proteomes" id="UP000018144">
    <property type="component" value="Unassembled WGS sequence"/>
</dbReference>
<accession>U4LUL6</accession>
<dbReference type="EMBL" id="HF936249">
    <property type="protein sequence ID" value="CCX33807.1"/>
    <property type="molecule type" value="Genomic_DNA"/>
</dbReference>
<feature type="region of interest" description="Disordered" evidence="1">
    <location>
        <begin position="1"/>
        <end position="35"/>
    </location>
</feature>
<name>U4LUL6_PYROM</name>
<evidence type="ECO:0000256" key="1">
    <source>
        <dbReference type="SAM" id="MobiDB-lite"/>
    </source>
</evidence>
<dbReference type="AlphaFoldDB" id="U4LUL6"/>
<proteinExistence type="predicted"/>
<sequence>MDGMHSPPRSSRDLTSKFRLTRQPSMSSSRSRKDI</sequence>
<gene>
    <name evidence="2" type="ORF">PCON_02049</name>
</gene>